<dbReference type="EMBL" id="CP041166">
    <property type="protein sequence ID" value="QFR43015.1"/>
    <property type="molecule type" value="Genomic_DNA"/>
</dbReference>
<dbReference type="Proteomes" id="UP000326061">
    <property type="component" value="Chromosome"/>
</dbReference>
<reference evidence="3" key="1">
    <citation type="submission" date="2019-06" db="EMBL/GenBank/DDBJ databases">
        <title>Sulfurimonas gotlandica sp. nov., a chemoautotrophic and psychrotolerant epsilonproteobacterium isolated from a pelagic redoxcline, and an emended description of the genus Sulfurimonas.</title>
        <authorList>
            <person name="Wang S."/>
            <person name="Jiang L."/>
            <person name="Shao Z."/>
        </authorList>
    </citation>
    <scope>NUCLEOTIDE SEQUENCE [LARGE SCALE GENOMIC DNA]</scope>
    <source>
        <strain evidence="3">1-1N</strain>
    </source>
</reference>
<keyword evidence="1" id="KW-1133">Transmembrane helix</keyword>
<feature type="transmembrane region" description="Helical" evidence="1">
    <location>
        <begin position="30"/>
        <end position="48"/>
    </location>
</feature>
<evidence type="ECO:0000313" key="3">
    <source>
        <dbReference type="Proteomes" id="UP000326061"/>
    </source>
</evidence>
<dbReference type="KEGG" id="suln:FJR47_03480"/>
<sequence>MTYIIGLIVVGLFFLTLHYFTELTRSQKTAVTAVVLFIVLFAIAFNSYNNAKTEKMLDAVTRFKQGKTIECSGVKVNDKNFTLSIGTYTFIGKENTPYYNQMISASTCE</sequence>
<keyword evidence="1" id="KW-0812">Transmembrane</keyword>
<organism evidence="2 3">
    <name type="scientific">Sulfurimonas xiamenensis</name>
    <dbReference type="NCBI Taxonomy" id="2590021"/>
    <lineage>
        <taxon>Bacteria</taxon>
        <taxon>Pseudomonadati</taxon>
        <taxon>Campylobacterota</taxon>
        <taxon>Epsilonproteobacteria</taxon>
        <taxon>Campylobacterales</taxon>
        <taxon>Sulfurimonadaceae</taxon>
        <taxon>Sulfurimonas</taxon>
    </lineage>
</organism>
<dbReference type="RefSeq" id="WP_152299078.1">
    <property type="nucleotide sequence ID" value="NZ_CP041166.1"/>
</dbReference>
<evidence type="ECO:0000256" key="1">
    <source>
        <dbReference type="SAM" id="Phobius"/>
    </source>
</evidence>
<accession>A0AAJ4DMG5</accession>
<keyword evidence="1" id="KW-0472">Membrane</keyword>
<evidence type="ECO:0000313" key="2">
    <source>
        <dbReference type="EMBL" id="QFR43015.1"/>
    </source>
</evidence>
<dbReference type="AlphaFoldDB" id="A0AAJ4DMG5"/>
<name>A0AAJ4DMG5_9BACT</name>
<proteinExistence type="predicted"/>
<protein>
    <submittedName>
        <fullName evidence="2">Uncharacterized protein</fullName>
    </submittedName>
</protein>
<gene>
    <name evidence="2" type="ORF">FJR47_03480</name>
</gene>
<keyword evidence="3" id="KW-1185">Reference proteome</keyword>